<dbReference type="Proteomes" id="UP000280960">
    <property type="component" value="Chromosome"/>
</dbReference>
<dbReference type="InterPro" id="IPR010982">
    <property type="entry name" value="Lambda_DNA-bd_dom_sf"/>
</dbReference>
<proteinExistence type="predicted"/>
<reference evidence="3 4" key="1">
    <citation type="submission" date="2018-10" db="EMBL/GenBank/DDBJ databases">
        <authorList>
            <person name="Zhang X."/>
        </authorList>
    </citation>
    <scope>NUCLEOTIDE SEQUENCE [LARGE SCALE GENOMIC DNA]</scope>
    <source>
        <strain evidence="3 4">SK-G1</strain>
    </source>
</reference>
<dbReference type="InterPro" id="IPR001387">
    <property type="entry name" value="Cro/C1-type_HTH"/>
</dbReference>
<dbReference type="CDD" id="cd00093">
    <property type="entry name" value="HTH_XRE"/>
    <property type="match status" value="1"/>
</dbReference>
<dbReference type="PANTHER" id="PTHR46558">
    <property type="entry name" value="TRACRIPTIONAL REGULATORY PROTEIN-RELATED-RELATED"/>
    <property type="match status" value="1"/>
</dbReference>
<sequence>MNLKKVHEKLKKIRTDKNITQKEMALKLGYKDKSGYCQLENGDVEMTLEKAIKISQILGVRVEEIFFDTKVQASRTNQQTA</sequence>
<evidence type="ECO:0000259" key="2">
    <source>
        <dbReference type="PROSITE" id="PS50943"/>
    </source>
</evidence>
<evidence type="ECO:0000313" key="3">
    <source>
        <dbReference type="EMBL" id="AYO30842.1"/>
    </source>
</evidence>
<dbReference type="PROSITE" id="PS50943">
    <property type="entry name" value="HTH_CROC1"/>
    <property type="match status" value="1"/>
</dbReference>
<dbReference type="PANTHER" id="PTHR46558:SF4">
    <property type="entry name" value="DNA-BIDING PHAGE PROTEIN"/>
    <property type="match status" value="1"/>
</dbReference>
<feature type="domain" description="HTH cro/C1-type" evidence="2">
    <location>
        <begin position="10"/>
        <end position="65"/>
    </location>
</feature>
<dbReference type="AlphaFoldDB" id="A0A3G2R5Y2"/>
<dbReference type="Gene3D" id="1.10.260.40">
    <property type="entry name" value="lambda repressor-like DNA-binding domains"/>
    <property type="match status" value="1"/>
</dbReference>
<keyword evidence="1" id="KW-0238">DNA-binding</keyword>
<dbReference type="KEGG" id="bacg:D2962_09640"/>
<dbReference type="SUPFAM" id="SSF47413">
    <property type="entry name" value="lambda repressor-like DNA-binding domains"/>
    <property type="match status" value="1"/>
</dbReference>
<name>A0A3G2R5Y2_9FIRM</name>
<protein>
    <submittedName>
        <fullName evidence="3">XRE family transcriptional regulator</fullName>
    </submittedName>
</protein>
<evidence type="ECO:0000313" key="4">
    <source>
        <dbReference type="Proteomes" id="UP000280960"/>
    </source>
</evidence>
<dbReference type="EMBL" id="CP033169">
    <property type="protein sequence ID" value="AYO30842.1"/>
    <property type="molecule type" value="Genomic_DNA"/>
</dbReference>
<dbReference type="SMART" id="SM00530">
    <property type="entry name" value="HTH_XRE"/>
    <property type="match status" value="1"/>
</dbReference>
<dbReference type="Pfam" id="PF01381">
    <property type="entry name" value="HTH_3"/>
    <property type="match status" value="1"/>
</dbReference>
<organism evidence="3 4">
    <name type="scientific">Biomaibacter acetigenes</name>
    <dbReference type="NCBI Taxonomy" id="2316383"/>
    <lineage>
        <taxon>Bacteria</taxon>
        <taxon>Bacillati</taxon>
        <taxon>Bacillota</taxon>
        <taxon>Clostridia</taxon>
        <taxon>Thermosediminibacterales</taxon>
        <taxon>Tepidanaerobacteraceae</taxon>
        <taxon>Biomaibacter</taxon>
    </lineage>
</organism>
<dbReference type="GO" id="GO:0003677">
    <property type="term" value="F:DNA binding"/>
    <property type="evidence" value="ECO:0007669"/>
    <property type="project" value="UniProtKB-KW"/>
</dbReference>
<keyword evidence="4" id="KW-1185">Reference proteome</keyword>
<accession>A0A3G2R5Y2</accession>
<gene>
    <name evidence="3" type="ORF">D2962_09640</name>
</gene>
<evidence type="ECO:0000256" key="1">
    <source>
        <dbReference type="ARBA" id="ARBA00023125"/>
    </source>
</evidence>